<dbReference type="AlphaFoldDB" id="A0A8K0TGN2"/>
<organism evidence="1 2">
    <name type="scientific">Plectosphaerella cucumerina</name>
    <dbReference type="NCBI Taxonomy" id="40658"/>
    <lineage>
        <taxon>Eukaryota</taxon>
        <taxon>Fungi</taxon>
        <taxon>Dikarya</taxon>
        <taxon>Ascomycota</taxon>
        <taxon>Pezizomycotina</taxon>
        <taxon>Sordariomycetes</taxon>
        <taxon>Hypocreomycetidae</taxon>
        <taxon>Glomerellales</taxon>
        <taxon>Plectosphaerellaceae</taxon>
        <taxon>Plectosphaerella</taxon>
    </lineage>
</organism>
<proteinExistence type="predicted"/>
<accession>A0A8K0TGN2</accession>
<dbReference type="Gene3D" id="3.30.710.10">
    <property type="entry name" value="Potassium Channel Kv1.1, Chain A"/>
    <property type="match status" value="1"/>
</dbReference>
<keyword evidence="2" id="KW-1185">Reference proteome</keyword>
<dbReference type="InterPro" id="IPR011333">
    <property type="entry name" value="SKP1/BTB/POZ_sf"/>
</dbReference>
<evidence type="ECO:0000313" key="2">
    <source>
        <dbReference type="Proteomes" id="UP000813385"/>
    </source>
</evidence>
<dbReference type="EMBL" id="JAGPXD010000004">
    <property type="protein sequence ID" value="KAH7359198.1"/>
    <property type="molecule type" value="Genomic_DNA"/>
</dbReference>
<dbReference type="Proteomes" id="UP000813385">
    <property type="component" value="Unassembled WGS sequence"/>
</dbReference>
<reference evidence="1" key="1">
    <citation type="journal article" date="2021" name="Nat. Commun.">
        <title>Genetic determinants of endophytism in the Arabidopsis root mycobiome.</title>
        <authorList>
            <person name="Mesny F."/>
            <person name="Miyauchi S."/>
            <person name="Thiergart T."/>
            <person name="Pickel B."/>
            <person name="Atanasova L."/>
            <person name="Karlsson M."/>
            <person name="Huettel B."/>
            <person name="Barry K.W."/>
            <person name="Haridas S."/>
            <person name="Chen C."/>
            <person name="Bauer D."/>
            <person name="Andreopoulos W."/>
            <person name="Pangilinan J."/>
            <person name="LaButti K."/>
            <person name="Riley R."/>
            <person name="Lipzen A."/>
            <person name="Clum A."/>
            <person name="Drula E."/>
            <person name="Henrissat B."/>
            <person name="Kohler A."/>
            <person name="Grigoriev I.V."/>
            <person name="Martin F.M."/>
            <person name="Hacquard S."/>
        </authorList>
    </citation>
    <scope>NUCLEOTIDE SEQUENCE</scope>
    <source>
        <strain evidence="1">MPI-CAGE-AT-0016</strain>
    </source>
</reference>
<evidence type="ECO:0000313" key="1">
    <source>
        <dbReference type="EMBL" id="KAH7359198.1"/>
    </source>
</evidence>
<name>A0A8K0TGN2_9PEZI</name>
<evidence type="ECO:0008006" key="3">
    <source>
        <dbReference type="Google" id="ProtNLM"/>
    </source>
</evidence>
<gene>
    <name evidence="1" type="ORF">B0T11DRAFT_330902</name>
</gene>
<dbReference type="OrthoDB" id="10532131at2759"/>
<sequence>MEDEIITATPAPDVAIILGKATHVRVLGQSTILRNASHKFAALLDTISVDDQKISCDTKDLPRITLPGDFQVDTAATMLRYLHHDYYENEMPDCETIMDIAMLADEFEVLSSLGSYLESLIQARTFTSESSADLCFLLLAASTIQASNAFKSVSAKLLRVGPATSFHRQFYECFRVRAFEPQMSTMLDAKRAQINSKLVERLSPALNSTRRCNCTDVSGRLEYIQAELEDCMDTNDTRTPQKRLEQLEEAQAELIKMEKSSYYVRTQGTCIGCVLRHARVCMGHAIQDIRNICYEGLSLADV</sequence>
<comment type="caution">
    <text evidence="1">The sequence shown here is derived from an EMBL/GenBank/DDBJ whole genome shotgun (WGS) entry which is preliminary data.</text>
</comment>
<protein>
    <recommendedName>
        <fullName evidence="3">BTB domain-containing protein</fullName>
    </recommendedName>
</protein>